<keyword evidence="2" id="KW-1185">Reference proteome</keyword>
<sequence>MSQLDELTQQNAALVEESSAIADFLKEQSRKLSEAVGWFQLTET</sequence>
<gene>
    <name evidence="1" type="ORF">PDMSB3_0552</name>
</gene>
<dbReference type="AlphaFoldDB" id="A0A5Q4ZS80"/>
<proteinExistence type="predicted"/>
<dbReference type="EMBL" id="LR699554">
    <property type="protein sequence ID" value="VVD31850.1"/>
    <property type="molecule type" value="Genomic_DNA"/>
</dbReference>
<evidence type="ECO:0000313" key="1">
    <source>
        <dbReference type="EMBL" id="VVD31850.1"/>
    </source>
</evidence>
<dbReference type="Proteomes" id="UP000325811">
    <property type="component" value="Chromosome II"/>
</dbReference>
<reference evidence="1 2" key="1">
    <citation type="submission" date="2019-08" db="EMBL/GenBank/DDBJ databases">
        <authorList>
            <person name="Herpell B J."/>
        </authorList>
    </citation>
    <scope>NUCLEOTIDE SEQUENCE [LARGE SCALE GENOMIC DNA]</scope>
    <source>
        <strain evidence="2">Msb3</strain>
    </source>
</reference>
<protein>
    <recommendedName>
        <fullName evidence="3">Methyl-accepting chemotaxis protein</fullName>
    </recommendedName>
</protein>
<dbReference type="KEGG" id="pdio:PDMSB3_0552.1"/>
<accession>A0A5Q4ZS80</accession>
<name>A0A5Q4ZS80_9BURK</name>
<organism evidence="1 2">
    <name type="scientific">Paraburkholderia dioscoreae</name>
    <dbReference type="NCBI Taxonomy" id="2604047"/>
    <lineage>
        <taxon>Bacteria</taxon>
        <taxon>Pseudomonadati</taxon>
        <taxon>Pseudomonadota</taxon>
        <taxon>Betaproteobacteria</taxon>
        <taxon>Burkholderiales</taxon>
        <taxon>Burkholderiaceae</taxon>
        <taxon>Paraburkholderia</taxon>
    </lineage>
</organism>
<evidence type="ECO:0000313" key="2">
    <source>
        <dbReference type="Proteomes" id="UP000325811"/>
    </source>
</evidence>
<evidence type="ECO:0008006" key="3">
    <source>
        <dbReference type="Google" id="ProtNLM"/>
    </source>
</evidence>